<dbReference type="InterPro" id="IPR025528">
    <property type="entry name" value="BrnA_antitoxin"/>
</dbReference>
<dbReference type="Proteomes" id="UP001143330">
    <property type="component" value="Unassembled WGS sequence"/>
</dbReference>
<name>A0A9W6JZ26_9HYPH</name>
<keyword evidence="2" id="KW-1185">Reference proteome</keyword>
<proteinExistence type="predicted"/>
<accession>A0A9W6JZ26</accession>
<organism evidence="1 2">
    <name type="scientific">Ancylobacter defluvii</name>
    <dbReference type="NCBI Taxonomy" id="1282440"/>
    <lineage>
        <taxon>Bacteria</taxon>
        <taxon>Pseudomonadati</taxon>
        <taxon>Pseudomonadota</taxon>
        <taxon>Alphaproteobacteria</taxon>
        <taxon>Hyphomicrobiales</taxon>
        <taxon>Xanthobacteraceae</taxon>
        <taxon>Ancylobacter</taxon>
    </lineage>
</organism>
<comment type="caution">
    <text evidence="1">The sequence shown here is derived from an EMBL/GenBank/DDBJ whole genome shotgun (WGS) entry which is preliminary data.</text>
</comment>
<evidence type="ECO:0008006" key="3">
    <source>
        <dbReference type="Google" id="ProtNLM"/>
    </source>
</evidence>
<gene>
    <name evidence="1" type="ORF">GCM10017653_30440</name>
</gene>
<dbReference type="RefSeq" id="WP_213364818.1">
    <property type="nucleotide sequence ID" value="NZ_BSFM01000014.1"/>
</dbReference>
<dbReference type="EMBL" id="BSFM01000014">
    <property type="protein sequence ID" value="GLK84974.1"/>
    <property type="molecule type" value="Genomic_DNA"/>
</dbReference>
<evidence type="ECO:0000313" key="2">
    <source>
        <dbReference type="Proteomes" id="UP001143330"/>
    </source>
</evidence>
<reference evidence="1" key="2">
    <citation type="submission" date="2023-01" db="EMBL/GenBank/DDBJ databases">
        <authorList>
            <person name="Sun Q."/>
            <person name="Evtushenko L."/>
        </authorList>
    </citation>
    <scope>NUCLEOTIDE SEQUENCE</scope>
    <source>
        <strain evidence="1">VKM B-2789</strain>
    </source>
</reference>
<evidence type="ECO:0000313" key="1">
    <source>
        <dbReference type="EMBL" id="GLK84974.1"/>
    </source>
</evidence>
<dbReference type="Pfam" id="PF14384">
    <property type="entry name" value="BrnA_antitoxin"/>
    <property type="match status" value="1"/>
</dbReference>
<dbReference type="AlphaFoldDB" id="A0A9W6JZ26"/>
<reference evidence="1" key="1">
    <citation type="journal article" date="2014" name="Int. J. Syst. Evol. Microbiol.">
        <title>Complete genome sequence of Corynebacterium casei LMG S-19264T (=DSM 44701T), isolated from a smear-ripened cheese.</title>
        <authorList>
            <consortium name="US DOE Joint Genome Institute (JGI-PGF)"/>
            <person name="Walter F."/>
            <person name="Albersmeier A."/>
            <person name="Kalinowski J."/>
            <person name="Ruckert C."/>
        </authorList>
    </citation>
    <scope>NUCLEOTIDE SEQUENCE</scope>
    <source>
        <strain evidence="1">VKM B-2789</strain>
    </source>
</reference>
<protein>
    <recommendedName>
        <fullName evidence="3">BrnA antitoxin of type II toxin-antitoxin system</fullName>
    </recommendedName>
</protein>
<sequence>MKSPTTRRPMGSARDAAEAAFKAATAKPAADLPVAKAPPLPNAKELVSVRLDREVLAHFQEAGAGWQERINAALRKAAGL</sequence>